<evidence type="ECO:0000313" key="7">
    <source>
        <dbReference type="Proteomes" id="UP001193389"/>
    </source>
</evidence>
<dbReference type="Proteomes" id="UP001193389">
    <property type="component" value="Chromosome"/>
</dbReference>
<keyword evidence="2" id="KW-0456">Lyase</keyword>
<evidence type="ECO:0000259" key="4">
    <source>
        <dbReference type="PROSITE" id="PS51149"/>
    </source>
</evidence>
<proteinExistence type="predicted"/>
<organism evidence="6 7">
    <name type="scientific">Aquipluma nitroreducens</name>
    <dbReference type="NCBI Taxonomy" id="2010828"/>
    <lineage>
        <taxon>Bacteria</taxon>
        <taxon>Pseudomonadati</taxon>
        <taxon>Bacteroidota</taxon>
        <taxon>Bacteroidia</taxon>
        <taxon>Marinilabiliales</taxon>
        <taxon>Prolixibacteraceae</taxon>
        <taxon>Aquipluma</taxon>
    </lineage>
</organism>
<dbReference type="GO" id="GO:0005829">
    <property type="term" value="C:cytosol"/>
    <property type="evidence" value="ECO:0007669"/>
    <property type="project" value="TreeGrafter"/>
</dbReference>
<keyword evidence="6" id="KW-0670">Pyruvate</keyword>
<dbReference type="SUPFAM" id="SSF51998">
    <property type="entry name" value="PFL-like glycyl radical enzymes"/>
    <property type="match status" value="1"/>
</dbReference>
<dbReference type="Pfam" id="PF01228">
    <property type="entry name" value="Gly_radical"/>
    <property type="match status" value="1"/>
</dbReference>
<sequence length="820" mass="91763">MFEKITQHTAAPLRVAASEGNYYETKANPIGPGMNERIQKLRKLSVEAEPSLTIERALCETAFYKENFGKLSVPVLRAANFLDYCQKKTIYLGEGELIVGERGPKPKCVPTFPELTCHSVEDLNVLNTRELQRYTISQEDIDTYAREVIPYWAGKTQRERIFSHVPQEWRLAYEAGMFTEFMEQRAPGHTALDGKIYRKGMLDYKCEIAAHLASLDYLNDPEATDKAEEWKAMDISCDAAILFAERHADLAEEMAASETDSTRKAELLKIAEVCRWVPANAPRNLWEAIQMYWFVHLGTITELNGWDAMNPGHFDQHLTPFYNKGIADGTLTREQAKELISCFWIKVNNHPAPPKVGITARESGTYNDFTNINIGGIKNDGSDGTSEVSYIMLEIVEELHILQPGSSVHISAKTPDKFLHAATRVIRQGHGYPSVFNPDVYVQELMRQGKSLTDAREGGCSGCIEVGAFGKEAYLLTGYLNVPKIIEVTLNNGINPVTGIRVGPETGDPRTFKSYDELYEAFLKQLHYVVDLKMRVSNYIDRMFAKYAPAPFLSIVTEDCVSRGKDYYDGGPRYNTSYIQCCGLGTVTDSLAALKKHVFEDQTFSMDRVLKAVLNDFKGEEVLRQTIMNRTPFFGNDDDYADSIAVKVYDDLVSAIDGKPNIKPGGKYHLNMLSTTCHVYFGKVMGATPNGRMAGKSISDGTSPSHGADTHGPSAVIKSLTKFDQVKSGGTLLNQRFLPSLLRKEDDVKKLGHLIRSYFTLGGHHIQFNIVDTATLLAAQACPSDYKDLMVRMAGYSDYFNDMNTDLQQEVIERTENDGF</sequence>
<dbReference type="PANTHER" id="PTHR43641:SF2">
    <property type="entry name" value="DEHYDRATASE YBIW-RELATED"/>
    <property type="match status" value="1"/>
</dbReference>
<dbReference type="Gene3D" id="3.20.70.20">
    <property type="match status" value="1"/>
</dbReference>
<dbReference type="EMBL" id="AP018694">
    <property type="protein sequence ID" value="BBE17953.1"/>
    <property type="molecule type" value="Genomic_DNA"/>
</dbReference>
<keyword evidence="1 3" id="KW-0556">Organic radical</keyword>
<name>A0A5K7S8R6_9BACT</name>
<evidence type="ECO:0000313" key="6">
    <source>
        <dbReference type="EMBL" id="BBE17953.1"/>
    </source>
</evidence>
<accession>A0A5K7S8R6</accession>
<dbReference type="InterPro" id="IPR001150">
    <property type="entry name" value="Gly_radical"/>
</dbReference>
<dbReference type="RefSeq" id="WP_318350905.1">
    <property type="nucleotide sequence ID" value="NZ_AP018694.1"/>
</dbReference>
<dbReference type="PROSITE" id="PS51149">
    <property type="entry name" value="GLY_RADICAL_2"/>
    <property type="match status" value="1"/>
</dbReference>
<evidence type="ECO:0000256" key="3">
    <source>
        <dbReference type="PROSITE-ProRule" id="PRU00493"/>
    </source>
</evidence>
<dbReference type="Pfam" id="PF02901">
    <property type="entry name" value="PFL-like"/>
    <property type="match status" value="1"/>
</dbReference>
<dbReference type="InterPro" id="IPR051215">
    <property type="entry name" value="GRE"/>
</dbReference>
<dbReference type="InterPro" id="IPR050012">
    <property type="entry name" value="Glycl_HYPD"/>
</dbReference>
<evidence type="ECO:0000256" key="1">
    <source>
        <dbReference type="ARBA" id="ARBA00022818"/>
    </source>
</evidence>
<evidence type="ECO:0000256" key="2">
    <source>
        <dbReference type="ARBA" id="ARBA00023239"/>
    </source>
</evidence>
<dbReference type="KEGG" id="anf:AQPE_2112"/>
<dbReference type="NCBIfam" id="NF043068">
    <property type="entry name" value="glycl_HYPD"/>
    <property type="match status" value="1"/>
</dbReference>
<dbReference type="PANTHER" id="PTHR43641">
    <property type="entry name" value="FORMATE ACETYLTRANSFERASE 3-RELATED"/>
    <property type="match status" value="1"/>
</dbReference>
<feature type="domain" description="Glycine radical" evidence="4">
    <location>
        <begin position="700"/>
        <end position="820"/>
    </location>
</feature>
<reference evidence="6" key="1">
    <citation type="journal article" date="2020" name="Int. J. Syst. Evol. Microbiol.">
        <title>Aquipluma nitroreducens gen. nov. sp. nov., a novel facultatively anaerobic bacterium isolated from a freshwater lake.</title>
        <authorList>
            <person name="Watanabe M."/>
            <person name="Kojima H."/>
            <person name="Fukui M."/>
        </authorList>
    </citation>
    <scope>NUCLEOTIDE SEQUENCE</scope>
    <source>
        <strain evidence="6">MeG22</strain>
    </source>
</reference>
<protein>
    <submittedName>
        <fullName evidence="6">Pyruvate formate-lyase</fullName>
    </submittedName>
</protein>
<feature type="modified residue" description="Glycine radical" evidence="3">
    <location>
        <position position="795"/>
    </location>
</feature>
<dbReference type="AlphaFoldDB" id="A0A5K7S8R6"/>
<evidence type="ECO:0000259" key="5">
    <source>
        <dbReference type="PROSITE" id="PS51554"/>
    </source>
</evidence>
<gene>
    <name evidence="6" type="ORF">AQPE_2112</name>
</gene>
<dbReference type="PROSITE" id="PS51554">
    <property type="entry name" value="PFL"/>
    <property type="match status" value="1"/>
</dbReference>
<dbReference type="GO" id="GO:0016835">
    <property type="term" value="F:carbon-oxygen lyase activity"/>
    <property type="evidence" value="ECO:0007669"/>
    <property type="project" value="InterPro"/>
</dbReference>
<keyword evidence="7" id="KW-1185">Reference proteome</keyword>
<dbReference type="CDD" id="cd01677">
    <property type="entry name" value="PFL2_DhaB_BssA"/>
    <property type="match status" value="1"/>
</dbReference>
<feature type="domain" description="PFL" evidence="5">
    <location>
        <begin position="36"/>
        <end position="693"/>
    </location>
</feature>
<dbReference type="InterPro" id="IPR004184">
    <property type="entry name" value="PFL_dom"/>
</dbReference>